<reference evidence="1 2" key="1">
    <citation type="submission" date="2020-07" db="EMBL/GenBank/DDBJ databases">
        <title>non toxigenic Corynebacterium sp. nov from a clinical source.</title>
        <authorList>
            <person name="Bernier A.-M."/>
            <person name="Bernard K."/>
        </authorList>
    </citation>
    <scope>NUCLEOTIDE SEQUENCE [LARGE SCALE GENOMIC DNA]</scope>
    <source>
        <strain evidence="2">NML 93-0612</strain>
    </source>
</reference>
<sequence>MAWRKSKAIRKAWIKDGRPFYIGWGVVARRGPVWTLEGKEHIEINKIFTELEGKQMTLPPLEELKQLQQQATPGPWRCDGAGFITACDHEDDDLATRVIDINRYWENQDCNRPVDFQLAALAPALLAEVIRMRERVADARDMARQLSENPTIMTTEQHLFADIADELDETLGEHQ</sequence>
<organism evidence="1 2">
    <name type="scientific">Corynebacterium hindlerae</name>
    <dbReference type="NCBI Taxonomy" id="699041"/>
    <lineage>
        <taxon>Bacteria</taxon>
        <taxon>Bacillati</taxon>
        <taxon>Actinomycetota</taxon>
        <taxon>Actinomycetes</taxon>
        <taxon>Mycobacteriales</taxon>
        <taxon>Corynebacteriaceae</taxon>
        <taxon>Corynebacterium</taxon>
    </lineage>
</organism>
<evidence type="ECO:0000313" key="2">
    <source>
        <dbReference type="Proteomes" id="UP000515570"/>
    </source>
</evidence>
<protein>
    <submittedName>
        <fullName evidence="1">Uncharacterized protein</fullName>
    </submittedName>
</protein>
<name>A0A7G5FIB4_9CORY</name>
<accession>A0A7G5FIB4</accession>
<dbReference type="EMBL" id="CP059833">
    <property type="protein sequence ID" value="QMV86355.1"/>
    <property type="molecule type" value="Genomic_DNA"/>
</dbReference>
<gene>
    <name evidence="1" type="ORF">HW450_06575</name>
</gene>
<dbReference type="RefSeq" id="WP_182387167.1">
    <property type="nucleotide sequence ID" value="NZ_CP059833.1"/>
</dbReference>
<dbReference type="AlphaFoldDB" id="A0A7G5FIB4"/>
<dbReference type="Proteomes" id="UP000515570">
    <property type="component" value="Chromosome"/>
</dbReference>
<keyword evidence="2" id="KW-1185">Reference proteome</keyword>
<evidence type="ECO:0000313" key="1">
    <source>
        <dbReference type="EMBL" id="QMV86355.1"/>
    </source>
</evidence>
<proteinExistence type="predicted"/>